<dbReference type="Proteomes" id="UP000799777">
    <property type="component" value="Unassembled WGS sequence"/>
</dbReference>
<feature type="region of interest" description="Disordered" evidence="1">
    <location>
        <begin position="25"/>
        <end position="65"/>
    </location>
</feature>
<dbReference type="EMBL" id="ML978363">
    <property type="protein sequence ID" value="KAF2023262.1"/>
    <property type="molecule type" value="Genomic_DNA"/>
</dbReference>
<protein>
    <submittedName>
        <fullName evidence="2">Uncharacterized protein</fullName>
    </submittedName>
</protein>
<evidence type="ECO:0000313" key="3">
    <source>
        <dbReference type="Proteomes" id="UP000799777"/>
    </source>
</evidence>
<reference evidence="2" key="1">
    <citation type="journal article" date="2020" name="Stud. Mycol.">
        <title>101 Dothideomycetes genomes: a test case for predicting lifestyles and emergence of pathogens.</title>
        <authorList>
            <person name="Haridas S."/>
            <person name="Albert R."/>
            <person name="Binder M."/>
            <person name="Bloem J."/>
            <person name="Labutti K."/>
            <person name="Salamov A."/>
            <person name="Andreopoulos B."/>
            <person name="Baker S."/>
            <person name="Barry K."/>
            <person name="Bills G."/>
            <person name="Bluhm B."/>
            <person name="Cannon C."/>
            <person name="Castanera R."/>
            <person name="Culley D."/>
            <person name="Daum C."/>
            <person name="Ezra D."/>
            <person name="Gonzalez J."/>
            <person name="Henrissat B."/>
            <person name="Kuo A."/>
            <person name="Liang C."/>
            <person name="Lipzen A."/>
            <person name="Lutzoni F."/>
            <person name="Magnuson J."/>
            <person name="Mondo S."/>
            <person name="Nolan M."/>
            <person name="Ohm R."/>
            <person name="Pangilinan J."/>
            <person name="Park H.-J."/>
            <person name="Ramirez L."/>
            <person name="Alfaro M."/>
            <person name="Sun H."/>
            <person name="Tritt A."/>
            <person name="Yoshinaga Y."/>
            <person name="Zwiers L.-H."/>
            <person name="Turgeon B."/>
            <person name="Goodwin S."/>
            <person name="Spatafora J."/>
            <person name="Crous P."/>
            <person name="Grigoriev I."/>
        </authorList>
    </citation>
    <scope>NUCLEOTIDE SEQUENCE</scope>
    <source>
        <strain evidence="2">CBS 110217</strain>
    </source>
</reference>
<evidence type="ECO:0000313" key="2">
    <source>
        <dbReference type="EMBL" id="KAF2023262.1"/>
    </source>
</evidence>
<accession>A0A9P4GWI3</accession>
<proteinExistence type="predicted"/>
<organism evidence="2 3">
    <name type="scientific">Setomelanomma holmii</name>
    <dbReference type="NCBI Taxonomy" id="210430"/>
    <lineage>
        <taxon>Eukaryota</taxon>
        <taxon>Fungi</taxon>
        <taxon>Dikarya</taxon>
        <taxon>Ascomycota</taxon>
        <taxon>Pezizomycotina</taxon>
        <taxon>Dothideomycetes</taxon>
        <taxon>Pleosporomycetidae</taxon>
        <taxon>Pleosporales</taxon>
        <taxon>Pleosporineae</taxon>
        <taxon>Phaeosphaeriaceae</taxon>
        <taxon>Setomelanomma</taxon>
    </lineage>
</organism>
<keyword evidence="3" id="KW-1185">Reference proteome</keyword>
<sequence>MDTGSISSQDSTLTYVVPEYSYTMPASHHLPTSHRRTKQPESYVPKSEMLHHPSPTTQPSNHPQNTAAATNQALANMLGNIEKELAASRSIMLNMESRLSLLEQRIGTGTASAASKDLLASEKREENRIASRAPTTRSWWDVYETFLDSCDTPLNAHDPQGRPKHFSGFQFDFERHGEQPTSPPVIPDIRDVPDLTPSSERARSTKASPASGGHSTGYCTKPATVSPSARNDVIIDDIVEHVVAVDRMLLPRPPLLQSPPPSRKSPNTITGVGDDLTALPAMPSRPATPQVAQNRNRYFKGVRSMFQRLSPKAKHCFSRGTHLTV</sequence>
<evidence type="ECO:0000256" key="1">
    <source>
        <dbReference type="SAM" id="MobiDB-lite"/>
    </source>
</evidence>
<name>A0A9P4GWI3_9PLEO</name>
<dbReference type="AlphaFoldDB" id="A0A9P4GWI3"/>
<dbReference type="OrthoDB" id="3778454at2759"/>
<feature type="compositionally biased region" description="Polar residues" evidence="1">
    <location>
        <begin position="54"/>
        <end position="63"/>
    </location>
</feature>
<gene>
    <name evidence="2" type="ORF">EK21DRAFT_95045</name>
</gene>
<feature type="region of interest" description="Disordered" evidence="1">
    <location>
        <begin position="174"/>
        <end position="226"/>
    </location>
</feature>
<comment type="caution">
    <text evidence="2">The sequence shown here is derived from an EMBL/GenBank/DDBJ whole genome shotgun (WGS) entry which is preliminary data.</text>
</comment>